<proteinExistence type="inferred from homology"/>
<dbReference type="GO" id="GO:0005739">
    <property type="term" value="C:mitochondrion"/>
    <property type="evidence" value="ECO:0007669"/>
    <property type="project" value="UniProtKB-SubCell"/>
</dbReference>
<dbReference type="STRING" id="1109443.G4TJ33"/>
<dbReference type="HOGENOM" id="CLU_010794_0_0_1"/>
<keyword evidence="2 5" id="KW-0032">Aminotransferase</keyword>
<accession>G4TJ33</accession>
<evidence type="ECO:0000256" key="4">
    <source>
        <dbReference type="ARBA" id="ARBA00022898"/>
    </source>
</evidence>
<evidence type="ECO:0000313" key="6">
    <source>
        <dbReference type="Proteomes" id="UP000007148"/>
    </source>
</evidence>
<dbReference type="OMA" id="KGWASRA"/>
<keyword evidence="3 5" id="KW-0808">Transferase</keyword>
<keyword evidence="4" id="KW-0663">Pyridoxal phosphate</keyword>
<dbReference type="InterPro" id="IPR015424">
    <property type="entry name" value="PyrdxlP-dep_Trfase"/>
</dbReference>
<dbReference type="SUPFAM" id="SSF52540">
    <property type="entry name" value="P-loop containing nucleoside triphosphate hydrolases"/>
    <property type="match status" value="1"/>
</dbReference>
<dbReference type="HAMAP" id="MF_00336">
    <property type="entry name" value="BioD"/>
    <property type="match status" value="1"/>
</dbReference>
<evidence type="ECO:0000256" key="1">
    <source>
        <dbReference type="ARBA" id="ARBA00004173"/>
    </source>
</evidence>
<dbReference type="PROSITE" id="PS00600">
    <property type="entry name" value="AA_TRANSFER_CLASS_3"/>
    <property type="match status" value="1"/>
</dbReference>
<dbReference type="Pfam" id="PF00202">
    <property type="entry name" value="Aminotran_3"/>
    <property type="match status" value="2"/>
</dbReference>
<dbReference type="GO" id="GO:0004015">
    <property type="term" value="F:adenosylmethionine-8-amino-7-oxononanoate transaminase activity"/>
    <property type="evidence" value="ECO:0007669"/>
    <property type="project" value="TreeGrafter"/>
</dbReference>
<dbReference type="InterPro" id="IPR049704">
    <property type="entry name" value="Aminotrans_3_PPA_site"/>
</dbReference>
<dbReference type="GO" id="GO:0005524">
    <property type="term" value="F:ATP binding"/>
    <property type="evidence" value="ECO:0007669"/>
    <property type="project" value="InterPro"/>
</dbReference>
<dbReference type="EMBL" id="CAFZ01000114">
    <property type="protein sequence ID" value="CCA71320.1"/>
    <property type="molecule type" value="Genomic_DNA"/>
</dbReference>
<dbReference type="SUPFAM" id="SSF53383">
    <property type="entry name" value="PLP-dependent transferases"/>
    <property type="match status" value="1"/>
</dbReference>
<comment type="caution">
    <text evidence="5">The sequence shown here is derived from an EMBL/GenBank/DDBJ whole genome shotgun (WGS) entry which is preliminary data.</text>
</comment>
<dbReference type="UniPathway" id="UPA00078"/>
<dbReference type="AlphaFoldDB" id="G4TJ33"/>
<keyword evidence="6" id="KW-1185">Reference proteome</keyword>
<dbReference type="CDD" id="cd03109">
    <property type="entry name" value="DTBS"/>
    <property type="match status" value="1"/>
</dbReference>
<dbReference type="GO" id="GO:0004141">
    <property type="term" value="F:dethiobiotin synthase activity"/>
    <property type="evidence" value="ECO:0007669"/>
    <property type="project" value="InterPro"/>
</dbReference>
<dbReference type="InterPro" id="IPR015422">
    <property type="entry name" value="PyrdxlP-dep_Trfase_small"/>
</dbReference>
<dbReference type="InterPro" id="IPR004472">
    <property type="entry name" value="DTB_synth_BioD"/>
</dbReference>
<dbReference type="InterPro" id="IPR027417">
    <property type="entry name" value="P-loop_NTPase"/>
</dbReference>
<dbReference type="Gene3D" id="3.40.640.10">
    <property type="entry name" value="Type I PLP-dependent aspartate aminotransferase-like (Major domain)"/>
    <property type="match status" value="1"/>
</dbReference>
<dbReference type="InterPro" id="IPR015421">
    <property type="entry name" value="PyrdxlP-dep_Trfase_major"/>
</dbReference>
<dbReference type="GO" id="GO:0009102">
    <property type="term" value="P:biotin biosynthetic process"/>
    <property type="evidence" value="ECO:0007669"/>
    <property type="project" value="UniProtKB-UniPathway"/>
</dbReference>
<dbReference type="Pfam" id="PF13500">
    <property type="entry name" value="AAA_26"/>
    <property type="match status" value="1"/>
</dbReference>
<evidence type="ECO:0000313" key="5">
    <source>
        <dbReference type="EMBL" id="CCA71320.1"/>
    </source>
</evidence>
<name>G4TJ33_SERID</name>
<dbReference type="PANTHER" id="PTHR42684">
    <property type="entry name" value="ADENOSYLMETHIONINE-8-AMINO-7-OXONONANOATE AMINOTRANSFERASE"/>
    <property type="match status" value="1"/>
</dbReference>
<evidence type="ECO:0000256" key="3">
    <source>
        <dbReference type="ARBA" id="ARBA00022679"/>
    </source>
</evidence>
<dbReference type="OrthoDB" id="425114at2759"/>
<organism evidence="5 6">
    <name type="scientific">Serendipita indica (strain DSM 11827)</name>
    <name type="common">Root endophyte fungus</name>
    <name type="synonym">Piriformospora indica</name>
    <dbReference type="NCBI Taxonomy" id="1109443"/>
    <lineage>
        <taxon>Eukaryota</taxon>
        <taxon>Fungi</taxon>
        <taxon>Dikarya</taxon>
        <taxon>Basidiomycota</taxon>
        <taxon>Agaricomycotina</taxon>
        <taxon>Agaricomycetes</taxon>
        <taxon>Sebacinales</taxon>
        <taxon>Serendipitaceae</taxon>
        <taxon>Serendipita</taxon>
    </lineage>
</organism>
<dbReference type="InterPro" id="IPR005814">
    <property type="entry name" value="Aminotrans_3"/>
</dbReference>
<dbReference type="InParanoid" id="G4TJ33"/>
<gene>
    <name evidence="5" type="ORF">PIIN_05259</name>
</gene>
<evidence type="ECO:0000256" key="2">
    <source>
        <dbReference type="ARBA" id="ARBA00022576"/>
    </source>
</evidence>
<dbReference type="PANTHER" id="PTHR42684:SF3">
    <property type="entry name" value="ADENOSYLMETHIONINE-8-AMINO-7-OXONONANOATE AMINOTRANSFERASE"/>
    <property type="match status" value="1"/>
</dbReference>
<reference evidence="5 6" key="1">
    <citation type="journal article" date="2011" name="PLoS Pathog.">
        <title>Endophytic Life Strategies Decoded by Genome and Transcriptome Analyses of the Mutualistic Root Symbiont Piriformospora indica.</title>
        <authorList>
            <person name="Zuccaro A."/>
            <person name="Lahrmann U."/>
            <person name="Guldener U."/>
            <person name="Langen G."/>
            <person name="Pfiffi S."/>
            <person name="Biedenkopf D."/>
            <person name="Wong P."/>
            <person name="Samans B."/>
            <person name="Grimm C."/>
            <person name="Basiewicz M."/>
            <person name="Murat C."/>
            <person name="Martin F."/>
            <person name="Kogel K.H."/>
        </authorList>
    </citation>
    <scope>NUCLEOTIDE SEQUENCE [LARGE SCALE GENOMIC DNA]</scope>
    <source>
        <strain evidence="5 6">DSM 11827</strain>
    </source>
</reference>
<dbReference type="Gene3D" id="3.40.50.300">
    <property type="entry name" value="P-loop containing nucleotide triphosphate hydrolases"/>
    <property type="match status" value="1"/>
</dbReference>
<dbReference type="GO" id="GO:0000287">
    <property type="term" value="F:magnesium ion binding"/>
    <property type="evidence" value="ECO:0007669"/>
    <property type="project" value="InterPro"/>
</dbReference>
<dbReference type="GO" id="GO:0030170">
    <property type="term" value="F:pyridoxal phosphate binding"/>
    <property type="evidence" value="ECO:0007669"/>
    <property type="project" value="InterPro"/>
</dbReference>
<sequence length="789" mass="86715">MLFPHLRIHQIYGANTDVGKTIFSTILCLTNAAAGNRVFYLKPVSTGSLVDSDHSHISRYRPHGSPIDPECIIRMNEPVSPHLAAQKARQVISDENLLGRMRDYFQKCAKRNNKLTGLGAVYVETAGGTLSPAPSGTTQADAYRPLRLPVVLVADSKLGGISTTLSAYETLHTRGYNIDVVLMFKDDYYQNHTYLERWFKEKNIPLTAFDPPPLRPPRNLDEKDEMNMKHYYAQTASTSDARRVVATLDMRHTDRVQTLETLPDRAASTFWYPFSQHKNIRSAQDLTVIDSAHKDVFTTAKSQPNNPSLLSPTFDGSASWWTQGIGHGNQQLAAVAANAAGRYGHVIFPLAVHEPAIELAERMLRTQGKAWASRVFFSDNGSTGMEVALKMALRKTAMLYPSGEKPDLEVLGLAGSYHGDTIGAMDACEGGVYNSAVEWYKGRGAWLETPTIGFEDGHLQLRLPWSDRQPRFSDVENAYNLSKRREGTLVERYRKHITSRIQELVSTGRRFGALVLEPLVLGAGGMKFVDPLFQAILVEVVRSSSHLLLPPTAKDATLPVIFDEVFSGLGRLGFATSTSVLGVKPDIAVYAKLLTGGLVPLAVTLASQSIFDVFIGDDKASALLHGHSYTAYPVGCAVANASLSMLEDLLRSDTFEEARREWSPSLRSMPDSERVDVAAPSSLWSRSFVKSLSTLPSINWAMSLGTVLAFEVKDTDRGALSGYGSSAAERALAPLKDFGYGAPPDALNMHLRTLGNVGYLITSLNSEKSMIRRLEGNLLHCLEAYSSHF</sequence>
<comment type="subcellular location">
    <subcellularLocation>
        <location evidence="1">Mitochondrion</location>
    </subcellularLocation>
</comment>
<dbReference type="Gene3D" id="3.90.1150.10">
    <property type="entry name" value="Aspartate Aminotransferase, domain 1"/>
    <property type="match status" value="1"/>
</dbReference>
<protein>
    <submittedName>
        <fullName evidence="5">Related to adenosylmethionine-8-amino-7-oxononanoate aminotransferase</fullName>
    </submittedName>
</protein>
<dbReference type="eggNOG" id="KOG1401">
    <property type="taxonomic scope" value="Eukaryota"/>
</dbReference>
<dbReference type="Proteomes" id="UP000007148">
    <property type="component" value="Unassembled WGS sequence"/>
</dbReference>